<dbReference type="AlphaFoldDB" id="A0A502FV70"/>
<protein>
    <recommendedName>
        <fullName evidence="7">MPN domain-containing protein</fullName>
    </recommendedName>
</protein>
<dbReference type="Pfam" id="PF04002">
    <property type="entry name" value="RadC"/>
    <property type="match status" value="1"/>
</dbReference>
<dbReference type="Proteomes" id="UP000319931">
    <property type="component" value="Unassembled WGS sequence"/>
</dbReference>
<keyword evidence="3" id="KW-0378">Hydrolase</keyword>
<evidence type="ECO:0000313" key="9">
    <source>
        <dbReference type="Proteomes" id="UP000319931"/>
    </source>
</evidence>
<evidence type="ECO:0000256" key="5">
    <source>
        <dbReference type="ARBA" id="ARBA00023049"/>
    </source>
</evidence>
<dbReference type="GO" id="GO:0006508">
    <property type="term" value="P:proteolysis"/>
    <property type="evidence" value="ECO:0007669"/>
    <property type="project" value="UniProtKB-KW"/>
</dbReference>
<keyword evidence="1" id="KW-0645">Protease</keyword>
<evidence type="ECO:0000256" key="4">
    <source>
        <dbReference type="ARBA" id="ARBA00022833"/>
    </source>
</evidence>
<dbReference type="InterPro" id="IPR001405">
    <property type="entry name" value="UPF0758"/>
</dbReference>
<dbReference type="EMBL" id="RCZC01000003">
    <property type="protein sequence ID" value="TPG52996.1"/>
    <property type="molecule type" value="Genomic_DNA"/>
</dbReference>
<keyword evidence="4" id="KW-0862">Zinc</keyword>
<proteinExistence type="predicted"/>
<organism evidence="8 9">
    <name type="scientific">Sphingomonas glacialis</name>
    <dbReference type="NCBI Taxonomy" id="658225"/>
    <lineage>
        <taxon>Bacteria</taxon>
        <taxon>Pseudomonadati</taxon>
        <taxon>Pseudomonadota</taxon>
        <taxon>Alphaproteobacteria</taxon>
        <taxon>Sphingomonadales</taxon>
        <taxon>Sphingomonadaceae</taxon>
        <taxon>Sphingomonas</taxon>
    </lineage>
</organism>
<dbReference type="OrthoDB" id="9804482at2"/>
<gene>
    <name evidence="8" type="ORF">EAH76_14235</name>
</gene>
<dbReference type="PANTHER" id="PTHR30471">
    <property type="entry name" value="DNA REPAIR PROTEIN RADC"/>
    <property type="match status" value="1"/>
</dbReference>
<keyword evidence="5" id="KW-0482">Metalloprotease</keyword>
<sequence>MADCGGGLAVPERARASDQAARPERRDRAVLDRQRILGGAADRDPRDRDSPPFAPGAAPRRGPGLGQPFALDQALSDHLVATIGRCAIERVRVFFVDRQGRLLRDAVVSEGDGQSVTLPIATIVRQALAVRAAGILVVHNHPSGALAPSSGDRIATRALRRRADAAGIALIEHLIVARTGCSGILAASLAAS</sequence>
<comment type="caution">
    <text evidence="8">The sequence shown here is derived from an EMBL/GenBank/DDBJ whole genome shotgun (WGS) entry which is preliminary data.</text>
</comment>
<keyword evidence="9" id="KW-1185">Reference proteome</keyword>
<dbReference type="PANTHER" id="PTHR30471:SF3">
    <property type="entry name" value="UPF0758 PROTEIN YEES-RELATED"/>
    <property type="match status" value="1"/>
</dbReference>
<accession>A0A502FV70</accession>
<evidence type="ECO:0000256" key="3">
    <source>
        <dbReference type="ARBA" id="ARBA00022801"/>
    </source>
</evidence>
<dbReference type="PROSITE" id="PS50249">
    <property type="entry name" value="MPN"/>
    <property type="match status" value="1"/>
</dbReference>
<evidence type="ECO:0000256" key="1">
    <source>
        <dbReference type="ARBA" id="ARBA00022670"/>
    </source>
</evidence>
<dbReference type="InterPro" id="IPR025657">
    <property type="entry name" value="RadC_JAB"/>
</dbReference>
<dbReference type="PROSITE" id="PS01302">
    <property type="entry name" value="UPF0758"/>
    <property type="match status" value="1"/>
</dbReference>
<dbReference type="InterPro" id="IPR020891">
    <property type="entry name" value="UPF0758_CS"/>
</dbReference>
<dbReference type="GO" id="GO:0046872">
    <property type="term" value="F:metal ion binding"/>
    <property type="evidence" value="ECO:0007669"/>
    <property type="project" value="UniProtKB-KW"/>
</dbReference>
<name>A0A502FV70_9SPHN</name>
<evidence type="ECO:0000313" key="8">
    <source>
        <dbReference type="EMBL" id="TPG52996.1"/>
    </source>
</evidence>
<evidence type="ECO:0000256" key="6">
    <source>
        <dbReference type="SAM" id="MobiDB-lite"/>
    </source>
</evidence>
<reference evidence="8 9" key="1">
    <citation type="journal article" date="2019" name="Environ. Microbiol.">
        <title>Species interactions and distinct microbial communities in high Arctic permafrost affected cryosols are associated with the CH4 and CO2 gas fluxes.</title>
        <authorList>
            <person name="Altshuler I."/>
            <person name="Hamel J."/>
            <person name="Turney S."/>
            <person name="Magnuson E."/>
            <person name="Levesque R."/>
            <person name="Greer C."/>
            <person name="Whyte L.G."/>
        </authorList>
    </citation>
    <scope>NUCLEOTIDE SEQUENCE [LARGE SCALE GENOMIC DNA]</scope>
    <source>
        <strain evidence="8 9">E6.1</strain>
    </source>
</reference>
<feature type="compositionally biased region" description="Basic and acidic residues" evidence="6">
    <location>
        <begin position="12"/>
        <end position="50"/>
    </location>
</feature>
<evidence type="ECO:0000256" key="2">
    <source>
        <dbReference type="ARBA" id="ARBA00022723"/>
    </source>
</evidence>
<dbReference type="Gene3D" id="3.40.140.10">
    <property type="entry name" value="Cytidine Deaminase, domain 2"/>
    <property type="match status" value="1"/>
</dbReference>
<keyword evidence="2" id="KW-0479">Metal-binding</keyword>
<dbReference type="InterPro" id="IPR037518">
    <property type="entry name" value="MPN"/>
</dbReference>
<feature type="region of interest" description="Disordered" evidence="6">
    <location>
        <begin position="1"/>
        <end position="68"/>
    </location>
</feature>
<evidence type="ECO:0000259" key="7">
    <source>
        <dbReference type="PROSITE" id="PS50249"/>
    </source>
</evidence>
<dbReference type="GO" id="GO:0008237">
    <property type="term" value="F:metallopeptidase activity"/>
    <property type="evidence" value="ECO:0007669"/>
    <property type="project" value="UniProtKB-KW"/>
</dbReference>
<feature type="domain" description="MPN" evidence="7">
    <location>
        <begin position="64"/>
        <end position="191"/>
    </location>
</feature>